<accession>A0A4Y2KJ09</accession>
<feature type="region of interest" description="Disordered" evidence="1">
    <location>
        <begin position="105"/>
        <end position="125"/>
    </location>
</feature>
<dbReference type="OrthoDB" id="6437361at2759"/>
<evidence type="ECO:0008006" key="4">
    <source>
        <dbReference type="Google" id="ProtNLM"/>
    </source>
</evidence>
<protein>
    <recommendedName>
        <fullName evidence="4">Nucleic-acid-binding protein from transposon X-element</fullName>
    </recommendedName>
</protein>
<proteinExistence type="predicted"/>
<sequence>MSQQQGLLLAPQYHLNHVQNGCSQSSTRKSFPPLDTKIINSIGKLEKAALNKRKKIIEHLEKSPESAKDFFIVTKSSKIINFLPSTQKDGLSTIMKASGEETSTVQTKSDFSPCPKVLPSPNKSRTPSPILDVNLTTLNSFSSTPINTSIPHLESTLPLLSPDTSDIEGALKDMSPLQMQDLEEEEDLEILYSRLKNNSKCISQDLATEEEDPNSFHALAEGIREALSISNPDINKALSLLDTLQANYLVAEITKVTPVRVKQRSQQITKSPFKMNQPPFSSDHQATTGIHILPPPNSSNYTDNTPPEPSPNPTILLYPTTNLTSNLSEMLNEALSPRDFNPTNIKPLRGNGLAISFQTSSQIKQFQSKLEENNNLKSSISTKLPTKRSPSFILYNVPNPTKEAAIQEALKIQLNLTNQLNLRFKFKGNSTETTNWVFEATTPMLNIIQRVQKIRIGWSMLKISEFFHFKKCNYCQAFGHTTKDCHRQIPSCSKCADHHLISDCQSQSFCCINCLESNIFTGSEYPTFHSAKDRSCPFFQDAINKYRATRDYT</sequence>
<evidence type="ECO:0000313" key="2">
    <source>
        <dbReference type="EMBL" id="GBN01910.1"/>
    </source>
</evidence>
<organism evidence="2 3">
    <name type="scientific">Araneus ventricosus</name>
    <name type="common">Orbweaver spider</name>
    <name type="synonym">Epeira ventricosa</name>
    <dbReference type="NCBI Taxonomy" id="182803"/>
    <lineage>
        <taxon>Eukaryota</taxon>
        <taxon>Metazoa</taxon>
        <taxon>Ecdysozoa</taxon>
        <taxon>Arthropoda</taxon>
        <taxon>Chelicerata</taxon>
        <taxon>Arachnida</taxon>
        <taxon>Araneae</taxon>
        <taxon>Araneomorphae</taxon>
        <taxon>Entelegynae</taxon>
        <taxon>Araneoidea</taxon>
        <taxon>Araneidae</taxon>
        <taxon>Araneus</taxon>
    </lineage>
</organism>
<keyword evidence="3" id="KW-1185">Reference proteome</keyword>
<feature type="compositionally biased region" description="Polar residues" evidence="1">
    <location>
        <begin position="278"/>
        <end position="288"/>
    </location>
</feature>
<gene>
    <name evidence="2" type="ORF">AVEN_157980_1</name>
</gene>
<name>A0A4Y2KJ09_ARAVE</name>
<evidence type="ECO:0000313" key="3">
    <source>
        <dbReference type="Proteomes" id="UP000499080"/>
    </source>
</evidence>
<evidence type="ECO:0000256" key="1">
    <source>
        <dbReference type="SAM" id="MobiDB-lite"/>
    </source>
</evidence>
<dbReference type="EMBL" id="BGPR01004657">
    <property type="protein sequence ID" value="GBN01910.1"/>
    <property type="molecule type" value="Genomic_DNA"/>
</dbReference>
<dbReference type="AlphaFoldDB" id="A0A4Y2KJ09"/>
<comment type="caution">
    <text evidence="2">The sequence shown here is derived from an EMBL/GenBank/DDBJ whole genome shotgun (WGS) entry which is preliminary data.</text>
</comment>
<feature type="region of interest" description="Disordered" evidence="1">
    <location>
        <begin position="265"/>
        <end position="315"/>
    </location>
</feature>
<reference evidence="2 3" key="1">
    <citation type="journal article" date="2019" name="Sci. Rep.">
        <title>Orb-weaving spider Araneus ventricosus genome elucidates the spidroin gene catalogue.</title>
        <authorList>
            <person name="Kono N."/>
            <person name="Nakamura H."/>
            <person name="Ohtoshi R."/>
            <person name="Moran D.A.P."/>
            <person name="Shinohara A."/>
            <person name="Yoshida Y."/>
            <person name="Fujiwara M."/>
            <person name="Mori M."/>
            <person name="Tomita M."/>
            <person name="Arakawa K."/>
        </authorList>
    </citation>
    <scope>NUCLEOTIDE SEQUENCE [LARGE SCALE GENOMIC DNA]</scope>
</reference>
<dbReference type="Proteomes" id="UP000499080">
    <property type="component" value="Unassembled WGS sequence"/>
</dbReference>